<dbReference type="Proteomes" id="UP000069902">
    <property type="component" value="Chromosome cPNK"/>
</dbReference>
<gene>
    <name evidence="2" type="ORF">PNK_1900</name>
</gene>
<dbReference type="STRING" id="389348.PNK_1900"/>
<dbReference type="InParanoid" id="A0A0U5ETH6"/>
<name>A0A0U5ETH6_9BACT</name>
<feature type="domain" description="Gcp-like" evidence="1">
    <location>
        <begin position="38"/>
        <end position="123"/>
    </location>
</feature>
<dbReference type="KEGG" id="pnl:PNK_1900"/>
<dbReference type="InterPro" id="IPR000905">
    <property type="entry name" value="Gcp-like_dom"/>
</dbReference>
<dbReference type="AlphaFoldDB" id="A0A0U5ETH6"/>
<dbReference type="InterPro" id="IPR022496">
    <property type="entry name" value="T6A_TsaB"/>
</dbReference>
<dbReference type="GO" id="GO:0005829">
    <property type="term" value="C:cytosol"/>
    <property type="evidence" value="ECO:0007669"/>
    <property type="project" value="TreeGrafter"/>
</dbReference>
<dbReference type="InterPro" id="IPR043129">
    <property type="entry name" value="ATPase_NBD"/>
</dbReference>
<evidence type="ECO:0000313" key="2">
    <source>
        <dbReference type="EMBL" id="CUI17505.1"/>
    </source>
</evidence>
<dbReference type="PATRIC" id="fig|389348.3.peg.2131"/>
<protein>
    <submittedName>
        <fullName evidence="2">Putative peptidase</fullName>
    </submittedName>
</protein>
<accession>A0A0U5ETH6</accession>
<dbReference type="PANTHER" id="PTHR11735:SF11">
    <property type="entry name" value="TRNA THREONYLCARBAMOYLADENOSINE BIOSYNTHESIS PROTEIN TSAB"/>
    <property type="match status" value="1"/>
</dbReference>
<dbReference type="FunCoup" id="A0A0U5ETH6">
    <property type="interactions" value="290"/>
</dbReference>
<dbReference type="RefSeq" id="WP_059061692.1">
    <property type="nucleotide sequence ID" value="NZ_LN879502.1"/>
</dbReference>
<organism evidence="2 3">
    <name type="scientific">Candidatus Protochlamydia naegleriophila</name>
    <dbReference type="NCBI Taxonomy" id="389348"/>
    <lineage>
        <taxon>Bacteria</taxon>
        <taxon>Pseudomonadati</taxon>
        <taxon>Chlamydiota</taxon>
        <taxon>Chlamydiia</taxon>
        <taxon>Parachlamydiales</taxon>
        <taxon>Parachlamydiaceae</taxon>
        <taxon>Candidatus Protochlamydia</taxon>
    </lineage>
</organism>
<dbReference type="PANTHER" id="PTHR11735">
    <property type="entry name" value="TRNA N6-ADENOSINE THREONYLCARBAMOYLTRANSFERASE"/>
    <property type="match status" value="1"/>
</dbReference>
<evidence type="ECO:0000259" key="1">
    <source>
        <dbReference type="Pfam" id="PF00814"/>
    </source>
</evidence>
<dbReference type="NCBIfam" id="TIGR03725">
    <property type="entry name" value="T6A_YeaZ"/>
    <property type="match status" value="1"/>
</dbReference>
<reference evidence="3" key="1">
    <citation type="submission" date="2015-09" db="EMBL/GenBank/DDBJ databases">
        <authorList>
            <person name="Bertelli C."/>
        </authorList>
    </citation>
    <scope>NUCLEOTIDE SEQUENCE [LARGE SCALE GENOMIC DNA]</scope>
    <source>
        <strain evidence="3">KNic</strain>
    </source>
</reference>
<dbReference type="Pfam" id="PF00814">
    <property type="entry name" value="TsaD"/>
    <property type="match status" value="1"/>
</dbReference>
<dbReference type="GO" id="GO:0002949">
    <property type="term" value="P:tRNA threonylcarbamoyladenosine modification"/>
    <property type="evidence" value="ECO:0007669"/>
    <property type="project" value="InterPro"/>
</dbReference>
<evidence type="ECO:0000313" key="3">
    <source>
        <dbReference type="Proteomes" id="UP000069902"/>
    </source>
</evidence>
<keyword evidence="3" id="KW-1185">Reference proteome</keyword>
<dbReference type="SUPFAM" id="SSF53067">
    <property type="entry name" value="Actin-like ATPase domain"/>
    <property type="match status" value="1"/>
</dbReference>
<proteinExistence type="predicted"/>
<dbReference type="EMBL" id="LN879502">
    <property type="protein sequence ID" value="CUI17505.1"/>
    <property type="molecule type" value="Genomic_DNA"/>
</dbReference>
<sequence length="228" mass="25269">MIRFLIIETSTERGLLAGVQGDEILFSEELPFGPNQSRFLMPKLAAILQANGWKGSDLTCLGVGIGPGSYTGIRIGAAVAQTLAYTWNVPLVGVPSLDGFVPSQKNVTFAAIIDARIGGAYIRKGYYSDRGIQYLSEPLICPLEELDCLADVKVLVSSSSHSLKNKLSHLYPDQTWEWEEKAPAAWALARSIRSAYQQGLWKQRGHLDLLYLRETEAEREKNKRKGQE</sequence>
<dbReference type="Gene3D" id="3.30.420.40">
    <property type="match status" value="2"/>
</dbReference>